<comment type="caution">
    <text evidence="1">The sequence shown here is derived from an EMBL/GenBank/DDBJ whole genome shotgun (WGS) entry which is preliminary data.</text>
</comment>
<evidence type="ECO:0000313" key="2">
    <source>
        <dbReference type="Proteomes" id="UP001295684"/>
    </source>
</evidence>
<sequence>MDPVYYCKVCGNRTYNYTWMCGEHTYEQFMEKYGGDMVRELQGWKESRKDELVGKCHIDAGETEKYLLRSEEAFGRILLAVWSEAKERERAYNQSEYCSINIECKLFTRKFKSLRLPKIDPYFTNVTSNKLKKPYLEYFMPMKHKLRRLKICSRTPHAKLGSHLSLITKNSFRVWALNVIRFTVPMAHLNRILVAYMTSKYLNFDQCRIVCSSNFELPSCFSHGVQRKSTINTLSLTNCYLPGPSPTFHEDSQENLKEYLKALLPEGKIVIRKI</sequence>
<keyword evidence="2" id="KW-1185">Reference proteome</keyword>
<dbReference type="EMBL" id="CAMPGE010018242">
    <property type="protein sequence ID" value="CAI2376679.1"/>
    <property type="molecule type" value="Genomic_DNA"/>
</dbReference>
<organism evidence="1 2">
    <name type="scientific">Euplotes crassus</name>
    <dbReference type="NCBI Taxonomy" id="5936"/>
    <lineage>
        <taxon>Eukaryota</taxon>
        <taxon>Sar</taxon>
        <taxon>Alveolata</taxon>
        <taxon>Ciliophora</taxon>
        <taxon>Intramacronucleata</taxon>
        <taxon>Spirotrichea</taxon>
        <taxon>Hypotrichia</taxon>
        <taxon>Euplotida</taxon>
        <taxon>Euplotidae</taxon>
        <taxon>Moneuplotes</taxon>
    </lineage>
</organism>
<dbReference type="AlphaFoldDB" id="A0AAD1XPY7"/>
<accession>A0AAD1XPY7</accession>
<name>A0AAD1XPY7_EUPCR</name>
<gene>
    <name evidence="1" type="ORF">ECRASSUSDP1_LOCUS18049</name>
</gene>
<evidence type="ECO:0000313" key="1">
    <source>
        <dbReference type="EMBL" id="CAI2376679.1"/>
    </source>
</evidence>
<reference evidence="1" key="1">
    <citation type="submission" date="2023-07" db="EMBL/GenBank/DDBJ databases">
        <authorList>
            <consortium name="AG Swart"/>
            <person name="Singh M."/>
            <person name="Singh A."/>
            <person name="Seah K."/>
            <person name="Emmerich C."/>
        </authorList>
    </citation>
    <scope>NUCLEOTIDE SEQUENCE</scope>
    <source>
        <strain evidence="1">DP1</strain>
    </source>
</reference>
<proteinExistence type="predicted"/>
<dbReference type="Proteomes" id="UP001295684">
    <property type="component" value="Unassembled WGS sequence"/>
</dbReference>
<protein>
    <submittedName>
        <fullName evidence="1">Uncharacterized protein</fullName>
    </submittedName>
</protein>